<proteinExistence type="predicted"/>
<keyword evidence="3" id="KW-1185">Reference proteome</keyword>
<name>A0AAQ3NYJ6_VIGMU</name>
<protein>
    <submittedName>
        <fullName evidence="2">Uncharacterized protein</fullName>
    </submittedName>
</protein>
<dbReference type="Proteomes" id="UP001374535">
    <property type="component" value="Chromosome 3"/>
</dbReference>
<dbReference type="EMBL" id="CP144698">
    <property type="protein sequence ID" value="WVZ17167.1"/>
    <property type="molecule type" value="Genomic_DNA"/>
</dbReference>
<sequence length="114" mass="12762">MEGKTHEENETSKVACPRFETVEEKGGKRLTNQNKKLFGSKNSTTYAEVDCKAPGADTSRRVSWMKKLILDAATRRLEGAESAASLQSSHGYTDEESDRAQYTKTNKPILFLFL</sequence>
<accession>A0AAQ3NYJ6</accession>
<dbReference type="AlphaFoldDB" id="A0AAQ3NYJ6"/>
<gene>
    <name evidence="2" type="ORF">V8G54_010149</name>
</gene>
<evidence type="ECO:0000313" key="3">
    <source>
        <dbReference type="Proteomes" id="UP001374535"/>
    </source>
</evidence>
<reference evidence="2 3" key="1">
    <citation type="journal article" date="2023" name="Life. Sci Alliance">
        <title>Evolutionary insights into 3D genome organization and epigenetic landscape of Vigna mungo.</title>
        <authorList>
            <person name="Junaid A."/>
            <person name="Singh B."/>
            <person name="Bhatia S."/>
        </authorList>
    </citation>
    <scope>NUCLEOTIDE SEQUENCE [LARGE SCALE GENOMIC DNA]</scope>
    <source>
        <strain evidence="2">Urdbean</strain>
    </source>
</reference>
<evidence type="ECO:0000313" key="2">
    <source>
        <dbReference type="EMBL" id="WVZ17167.1"/>
    </source>
</evidence>
<organism evidence="2 3">
    <name type="scientific">Vigna mungo</name>
    <name type="common">Black gram</name>
    <name type="synonym">Phaseolus mungo</name>
    <dbReference type="NCBI Taxonomy" id="3915"/>
    <lineage>
        <taxon>Eukaryota</taxon>
        <taxon>Viridiplantae</taxon>
        <taxon>Streptophyta</taxon>
        <taxon>Embryophyta</taxon>
        <taxon>Tracheophyta</taxon>
        <taxon>Spermatophyta</taxon>
        <taxon>Magnoliopsida</taxon>
        <taxon>eudicotyledons</taxon>
        <taxon>Gunneridae</taxon>
        <taxon>Pentapetalae</taxon>
        <taxon>rosids</taxon>
        <taxon>fabids</taxon>
        <taxon>Fabales</taxon>
        <taxon>Fabaceae</taxon>
        <taxon>Papilionoideae</taxon>
        <taxon>50 kb inversion clade</taxon>
        <taxon>NPAAA clade</taxon>
        <taxon>indigoferoid/millettioid clade</taxon>
        <taxon>Phaseoleae</taxon>
        <taxon>Vigna</taxon>
    </lineage>
</organism>
<feature type="region of interest" description="Disordered" evidence="1">
    <location>
        <begin position="79"/>
        <end position="100"/>
    </location>
</feature>
<evidence type="ECO:0000256" key="1">
    <source>
        <dbReference type="SAM" id="MobiDB-lite"/>
    </source>
</evidence>